<feature type="domain" description="Cadherin" evidence="13">
    <location>
        <begin position="276"/>
        <end position="390"/>
    </location>
</feature>
<dbReference type="PRINTS" id="PR00205">
    <property type="entry name" value="CADHERIN"/>
</dbReference>
<keyword evidence="4" id="KW-0677">Repeat</keyword>
<dbReference type="Gene3D" id="4.10.900.10">
    <property type="entry name" value="TCF3-CBD (Catenin binding domain)"/>
    <property type="match status" value="1"/>
</dbReference>
<dbReference type="Gene3D" id="2.60.40.60">
    <property type="entry name" value="Cadherins"/>
    <property type="match status" value="6"/>
</dbReference>
<name>A0ABM3P6Q3_ACIJB</name>
<keyword evidence="8 12" id="KW-0472">Membrane</keyword>
<keyword evidence="6 10" id="KW-0130">Cell adhesion</keyword>
<dbReference type="Proteomes" id="UP001652583">
    <property type="component" value="Chromosome E2"/>
</dbReference>
<dbReference type="PROSITE" id="PS00232">
    <property type="entry name" value="CADHERIN_1"/>
    <property type="match status" value="2"/>
</dbReference>
<evidence type="ECO:0000313" key="15">
    <source>
        <dbReference type="RefSeq" id="XP_053067348.1"/>
    </source>
</evidence>
<feature type="domain" description="Cadherin" evidence="13">
    <location>
        <begin position="598"/>
        <end position="747"/>
    </location>
</feature>
<dbReference type="SUPFAM" id="SSF49313">
    <property type="entry name" value="Cadherin-like"/>
    <property type="match status" value="5"/>
</dbReference>
<dbReference type="InterPro" id="IPR002126">
    <property type="entry name" value="Cadherin-like_dom"/>
</dbReference>
<dbReference type="RefSeq" id="XP_053067348.1">
    <property type="nucleotide sequence ID" value="XM_053211373.1"/>
</dbReference>
<dbReference type="InterPro" id="IPR000233">
    <property type="entry name" value="Cadherin_Y-type_LIR"/>
</dbReference>
<evidence type="ECO:0000256" key="5">
    <source>
        <dbReference type="ARBA" id="ARBA00022837"/>
    </source>
</evidence>
<evidence type="ECO:0000259" key="13">
    <source>
        <dbReference type="PROSITE" id="PS50268"/>
    </source>
</evidence>
<dbReference type="InterPro" id="IPR039808">
    <property type="entry name" value="Cadherin"/>
</dbReference>
<dbReference type="SMART" id="SM00112">
    <property type="entry name" value="CA"/>
    <property type="match status" value="5"/>
</dbReference>
<keyword evidence="3 10" id="KW-0812">Transmembrane</keyword>
<dbReference type="Pfam" id="PF01049">
    <property type="entry name" value="CADH_Y-type_LIR"/>
    <property type="match status" value="1"/>
</dbReference>
<organism evidence="14 15">
    <name type="scientific">Acinonyx jubatus</name>
    <name type="common">Cheetah</name>
    <dbReference type="NCBI Taxonomy" id="32536"/>
    <lineage>
        <taxon>Eukaryota</taxon>
        <taxon>Metazoa</taxon>
        <taxon>Chordata</taxon>
        <taxon>Craniata</taxon>
        <taxon>Vertebrata</taxon>
        <taxon>Euteleostomi</taxon>
        <taxon>Mammalia</taxon>
        <taxon>Eutheria</taxon>
        <taxon>Laurasiatheria</taxon>
        <taxon>Carnivora</taxon>
        <taxon>Feliformia</taxon>
        <taxon>Felidae</taxon>
        <taxon>Felinae</taxon>
        <taxon>Acinonyx</taxon>
    </lineage>
</organism>
<keyword evidence="7 12" id="KW-1133">Transmembrane helix</keyword>
<evidence type="ECO:0000256" key="11">
    <source>
        <dbReference type="RuleBase" id="RU004357"/>
    </source>
</evidence>
<keyword evidence="5 9" id="KW-0106">Calcium</keyword>
<evidence type="ECO:0000256" key="12">
    <source>
        <dbReference type="SAM" id="Phobius"/>
    </source>
</evidence>
<dbReference type="Pfam" id="PF00028">
    <property type="entry name" value="Cadherin"/>
    <property type="match status" value="4"/>
</dbReference>
<dbReference type="PANTHER" id="PTHR24027:SF273">
    <property type="entry name" value="CADHERIN-8"/>
    <property type="match status" value="1"/>
</dbReference>
<evidence type="ECO:0000256" key="9">
    <source>
        <dbReference type="PROSITE-ProRule" id="PRU00043"/>
    </source>
</evidence>
<evidence type="ECO:0000256" key="4">
    <source>
        <dbReference type="ARBA" id="ARBA00022737"/>
    </source>
</evidence>
<proteinExistence type="predicted"/>
<dbReference type="PROSITE" id="PS50268">
    <property type="entry name" value="CADHERIN_2"/>
    <property type="match status" value="5"/>
</dbReference>
<sequence length="928" mass="102852">MPERLAEMLLDLWTPLIILWITLPPCIYTAPMNQSQVVMSGSPLELSRLSEQRILNRSKRGWVWNQMFVLEEFSGPEPILVGRLHTDLDPGSKKIKYILSGDGAGTIFQINDITGDIHAIKRLDREEKAEYTLTAQAVDWETNKPLEPPSEFIIKVQDINDNAPEFLNGPYHATVPEMSILGTSVTNVTATDADDPVYGNSAKLVYSILEGQPYFSIEPETAIIKTALPNMDREAKEEYLVVIQAKDMGGHSGGLSGTTTLTVTLTDVNDNPPKFAQSLYHFSVPEDVVLGTAIGRVKANDQDIGENAQSSYDIIDGDGTALFEITSDAQAQDGIIRLRKPLDFETKKSYTLKVEAANVHIDPRFSGRGPFKDTATVKIVVEDADEPPVFSSPTYLLEVHENAALNSVIGQVTARDPDITSSPIRFSIDRHTDLERQFNINADDGKITLATPLDRELSVWHNITIIATEIRNHSQISRVPVAIKVLDVNDNAPEFASEYEAFLCENGKPGQSFLSGKHVIKLEMIELQEHTSNPLGRKEAEELKGNEAILLKRPLNIGPVPPETGSIYQELKRSQLGINQVLSEENGNLAGRVEEQVIQTVSAMDKDDPKNGHYFLYSLLPEMVNNPNFTIKKNEGERATSAFGLEQLIQKAKNHPLREMCAEQGRQTHHLRRGKRKHREDNSLSILAKHNGFNRQKQEVYLLPIIISDSGNPPLSSTSTLTIRVCGCSSDGVVQSCNVEAYVLPIGLSMGALIAILACIILLLVIVVLFVTLRRHKNEPLIIKDDEDVRENIIRYDDEGGGEEDTEAFDIATLQNPDGINGFLPRKDIKPDLQFMPRQGLAPVPNGVDVDEFINVRLHEADNDPTAPPYDSIQIYGYEGRGSVAGSLSSLESSTSDSDQNFDYLSDWGPRFKRLGELYSVGESDKET</sequence>
<evidence type="ECO:0000256" key="2">
    <source>
        <dbReference type="ARBA" id="ARBA00022475"/>
    </source>
</evidence>
<dbReference type="InterPro" id="IPR020894">
    <property type="entry name" value="Cadherin_CS"/>
</dbReference>
<evidence type="ECO:0000256" key="3">
    <source>
        <dbReference type="ARBA" id="ARBA00022692"/>
    </source>
</evidence>
<protein>
    <submittedName>
        <fullName evidence="15">Cadherin-8 isoform X1</fullName>
    </submittedName>
</protein>
<dbReference type="InterPro" id="IPR027397">
    <property type="entry name" value="Catenin-bd_sf"/>
</dbReference>
<dbReference type="PANTHER" id="PTHR24027">
    <property type="entry name" value="CADHERIN-23"/>
    <property type="match status" value="1"/>
</dbReference>
<feature type="transmembrane region" description="Helical" evidence="12">
    <location>
        <begin position="742"/>
        <end position="771"/>
    </location>
</feature>
<evidence type="ECO:0000256" key="6">
    <source>
        <dbReference type="ARBA" id="ARBA00022889"/>
    </source>
</evidence>
<dbReference type="CDD" id="cd11304">
    <property type="entry name" value="Cadherin_repeat"/>
    <property type="match status" value="5"/>
</dbReference>
<keyword evidence="14" id="KW-1185">Reference proteome</keyword>
<comment type="function">
    <text evidence="11">Cadherins are calcium-dependent cell adhesion proteins.</text>
</comment>
<evidence type="ECO:0000256" key="10">
    <source>
        <dbReference type="RuleBase" id="RU003318"/>
    </source>
</evidence>
<feature type="domain" description="Cadherin" evidence="13">
    <location>
        <begin position="391"/>
        <end position="495"/>
    </location>
</feature>
<dbReference type="InterPro" id="IPR015919">
    <property type="entry name" value="Cadherin-like_sf"/>
</dbReference>
<accession>A0ABM3P6Q3</accession>
<keyword evidence="2" id="KW-1003">Cell membrane</keyword>
<dbReference type="GeneID" id="106971156"/>
<evidence type="ECO:0000256" key="8">
    <source>
        <dbReference type="ARBA" id="ARBA00023136"/>
    </source>
</evidence>
<feature type="domain" description="Cadherin" evidence="13">
    <location>
        <begin position="86"/>
        <end position="166"/>
    </location>
</feature>
<comment type="subcellular location">
    <subcellularLocation>
        <location evidence="1 10">Cell membrane</location>
        <topology evidence="1 10">Single-pass type I membrane protein</topology>
    </subcellularLocation>
</comment>
<evidence type="ECO:0000313" key="14">
    <source>
        <dbReference type="Proteomes" id="UP001652583"/>
    </source>
</evidence>
<evidence type="ECO:0000256" key="7">
    <source>
        <dbReference type="ARBA" id="ARBA00022989"/>
    </source>
</evidence>
<feature type="domain" description="Cadherin" evidence="13">
    <location>
        <begin position="167"/>
        <end position="275"/>
    </location>
</feature>
<reference evidence="15" key="1">
    <citation type="submission" date="2025-08" db="UniProtKB">
        <authorList>
            <consortium name="RefSeq"/>
        </authorList>
    </citation>
    <scope>IDENTIFICATION</scope>
    <source>
        <tissue evidence="15">Blood</tissue>
    </source>
</reference>
<gene>
    <name evidence="15" type="primary">CDH8</name>
</gene>
<evidence type="ECO:0000256" key="1">
    <source>
        <dbReference type="ARBA" id="ARBA00004251"/>
    </source>
</evidence>